<accession>A0A2U3LWE0</accession>
<evidence type="ECO:0000256" key="1">
    <source>
        <dbReference type="SAM" id="Phobius"/>
    </source>
</evidence>
<feature type="transmembrane region" description="Helical" evidence="1">
    <location>
        <begin position="54"/>
        <end position="71"/>
    </location>
</feature>
<proteinExistence type="predicted"/>
<dbReference type="EMBL" id="OMOF01000874">
    <property type="protein sequence ID" value="SPF56176.1"/>
    <property type="molecule type" value="Genomic_DNA"/>
</dbReference>
<sequence length="86" mass="8970">MNTNEVNTNVSLGLKTNNLSFTEVIAQSVANIGPSIGPALGASTVYVSAGNGSWLTYVFATIAILLVGYNINQFARRSSSPGALYT</sequence>
<dbReference type="Proteomes" id="UP000238916">
    <property type="component" value="Unassembled WGS sequence"/>
</dbReference>
<gene>
    <name evidence="2" type="ORF">SBF1_8860001</name>
</gene>
<reference evidence="3" key="1">
    <citation type="submission" date="2018-02" db="EMBL/GenBank/DDBJ databases">
        <authorList>
            <person name="Hausmann B."/>
        </authorList>
    </citation>
    <scope>NUCLEOTIDE SEQUENCE [LARGE SCALE GENOMIC DNA]</scope>
    <source>
        <strain evidence="3">Peat soil MAG SbF1</strain>
    </source>
</reference>
<evidence type="ECO:0000313" key="2">
    <source>
        <dbReference type="EMBL" id="SPF56176.1"/>
    </source>
</evidence>
<organism evidence="2 3">
    <name type="scientific">Candidatus Desulfosporosinus infrequens</name>
    <dbReference type="NCBI Taxonomy" id="2043169"/>
    <lineage>
        <taxon>Bacteria</taxon>
        <taxon>Bacillati</taxon>
        <taxon>Bacillota</taxon>
        <taxon>Clostridia</taxon>
        <taxon>Eubacteriales</taxon>
        <taxon>Desulfitobacteriaceae</taxon>
        <taxon>Desulfosporosinus</taxon>
    </lineage>
</organism>
<name>A0A2U3LWE0_9FIRM</name>
<keyword evidence="1" id="KW-0812">Transmembrane</keyword>
<evidence type="ECO:0000313" key="3">
    <source>
        <dbReference type="Proteomes" id="UP000238916"/>
    </source>
</evidence>
<dbReference type="AlphaFoldDB" id="A0A2U3LWE0"/>
<protein>
    <recommendedName>
        <fullName evidence="4">Amino acid permease</fullName>
    </recommendedName>
</protein>
<evidence type="ECO:0008006" key="4">
    <source>
        <dbReference type="Google" id="ProtNLM"/>
    </source>
</evidence>
<keyword evidence="1" id="KW-1133">Transmembrane helix</keyword>
<keyword evidence="1" id="KW-0472">Membrane</keyword>